<evidence type="ECO:0000256" key="2">
    <source>
        <dbReference type="ARBA" id="ARBA00023002"/>
    </source>
</evidence>
<gene>
    <name evidence="4" type="ORF">SAMN06295960_0164</name>
</gene>
<comment type="similarity">
    <text evidence="1 3">Belongs to the short-chain dehydrogenases/reductases (SDR) family.</text>
</comment>
<dbReference type="NCBIfam" id="NF005372">
    <property type="entry name" value="PRK06914.1"/>
    <property type="match status" value="1"/>
</dbReference>
<sequence length="289" mass="32320">MIAISSPKVVWITGASSGFGKLAAQVFARNGDTVIAALRQKDARQAALLASIEAPHRDHVFVYELDVREEQQIQAAVNQVIKEHGRIDVLINNAGYAVGGYVEDLDIETWREQFDTNVFGLIQMCKAVIPYMREARAGCIIQMSSISGRMAFPALGPYVSSKFAVEGFSETLRLELLPYGVDVVLVEPGSYRTKIWARGITSASQDDTPNARFVSRIMEQVKKTGEQAQDPREVVDLLLRIAHLPNGSRRLRYPIGNRVSLNLAARALLPWRIFERMVWKVIGIRINRK</sequence>
<dbReference type="SUPFAM" id="SSF51735">
    <property type="entry name" value="NAD(P)-binding Rossmann-fold domains"/>
    <property type="match status" value="1"/>
</dbReference>
<reference evidence="4 5" key="1">
    <citation type="submission" date="2017-04" db="EMBL/GenBank/DDBJ databases">
        <authorList>
            <person name="Afonso C.L."/>
            <person name="Miller P.J."/>
            <person name="Scott M.A."/>
            <person name="Spackman E."/>
            <person name="Goraichik I."/>
            <person name="Dimitrov K.M."/>
            <person name="Suarez D.L."/>
            <person name="Swayne D.E."/>
        </authorList>
    </citation>
    <scope>NUCLEOTIDE SEQUENCE [LARGE SCALE GENOMIC DNA]</scope>
    <source>
        <strain evidence="4 5">11</strain>
    </source>
</reference>
<organism evidence="4 5">
    <name type="scientific">Paenibacillus aquistagni</name>
    <dbReference type="NCBI Taxonomy" id="1852522"/>
    <lineage>
        <taxon>Bacteria</taxon>
        <taxon>Bacillati</taxon>
        <taxon>Bacillota</taxon>
        <taxon>Bacilli</taxon>
        <taxon>Bacillales</taxon>
        <taxon>Paenibacillaceae</taxon>
        <taxon>Paenibacillus</taxon>
    </lineage>
</organism>
<evidence type="ECO:0000256" key="3">
    <source>
        <dbReference type="RuleBase" id="RU000363"/>
    </source>
</evidence>
<dbReference type="InterPro" id="IPR002347">
    <property type="entry name" value="SDR_fam"/>
</dbReference>
<dbReference type="GO" id="GO:0016491">
    <property type="term" value="F:oxidoreductase activity"/>
    <property type="evidence" value="ECO:0007669"/>
    <property type="project" value="UniProtKB-KW"/>
</dbReference>
<keyword evidence="2" id="KW-0560">Oxidoreductase</keyword>
<dbReference type="OrthoDB" id="9775296at2"/>
<dbReference type="Gene3D" id="3.40.50.720">
    <property type="entry name" value="NAD(P)-binding Rossmann-like Domain"/>
    <property type="match status" value="1"/>
</dbReference>
<dbReference type="InterPro" id="IPR036291">
    <property type="entry name" value="NAD(P)-bd_dom_sf"/>
</dbReference>
<evidence type="ECO:0000256" key="1">
    <source>
        <dbReference type="ARBA" id="ARBA00006484"/>
    </source>
</evidence>
<name>A0A1X7I7G5_9BACL</name>
<evidence type="ECO:0000313" key="4">
    <source>
        <dbReference type="EMBL" id="SMG10077.1"/>
    </source>
</evidence>
<proteinExistence type="inferred from homology"/>
<dbReference type="InterPro" id="IPR051911">
    <property type="entry name" value="SDR_oxidoreductase"/>
</dbReference>
<accession>A0A1X7I7G5</accession>
<dbReference type="PANTHER" id="PTHR43976:SF16">
    <property type="entry name" value="SHORT-CHAIN DEHYDROGENASE_REDUCTASE FAMILY PROTEIN"/>
    <property type="match status" value="1"/>
</dbReference>
<dbReference type="PANTHER" id="PTHR43976">
    <property type="entry name" value="SHORT CHAIN DEHYDROGENASE"/>
    <property type="match status" value="1"/>
</dbReference>
<dbReference type="PROSITE" id="PS00061">
    <property type="entry name" value="ADH_SHORT"/>
    <property type="match status" value="1"/>
</dbReference>
<dbReference type="InterPro" id="IPR020904">
    <property type="entry name" value="Sc_DH/Rdtase_CS"/>
</dbReference>
<dbReference type="PRINTS" id="PR00081">
    <property type="entry name" value="GDHRDH"/>
</dbReference>
<dbReference type="EMBL" id="FXAZ01000001">
    <property type="protein sequence ID" value="SMG10077.1"/>
    <property type="molecule type" value="Genomic_DNA"/>
</dbReference>
<dbReference type="AlphaFoldDB" id="A0A1X7I7G5"/>
<dbReference type="Pfam" id="PF00106">
    <property type="entry name" value="adh_short"/>
    <property type="match status" value="1"/>
</dbReference>
<dbReference type="STRING" id="1852522.SAMN06295960_0164"/>
<dbReference type="Proteomes" id="UP000193834">
    <property type="component" value="Unassembled WGS sequence"/>
</dbReference>
<dbReference type="CDD" id="cd05374">
    <property type="entry name" value="17beta-HSD-like_SDR_c"/>
    <property type="match status" value="1"/>
</dbReference>
<protein>
    <submittedName>
        <fullName evidence="4">Short-chain dehydrogenase</fullName>
    </submittedName>
</protein>
<dbReference type="PRINTS" id="PR00080">
    <property type="entry name" value="SDRFAMILY"/>
</dbReference>
<dbReference type="RefSeq" id="WP_085492470.1">
    <property type="nucleotide sequence ID" value="NZ_FXAZ01000001.1"/>
</dbReference>
<evidence type="ECO:0000313" key="5">
    <source>
        <dbReference type="Proteomes" id="UP000193834"/>
    </source>
</evidence>
<keyword evidence="5" id="KW-1185">Reference proteome</keyword>